<reference evidence="3" key="2">
    <citation type="submission" date="2025-08" db="UniProtKB">
        <authorList>
            <consortium name="RefSeq"/>
        </authorList>
    </citation>
    <scope>IDENTIFICATION</scope>
    <source>
        <tissue evidence="3">Leaf</tissue>
    </source>
</reference>
<organism evidence="2 3">
    <name type="scientific">Camelina sativa</name>
    <name type="common">False flax</name>
    <name type="synonym">Myagrum sativum</name>
    <dbReference type="NCBI Taxonomy" id="90675"/>
    <lineage>
        <taxon>Eukaryota</taxon>
        <taxon>Viridiplantae</taxon>
        <taxon>Streptophyta</taxon>
        <taxon>Embryophyta</taxon>
        <taxon>Tracheophyta</taxon>
        <taxon>Spermatophyta</taxon>
        <taxon>Magnoliopsida</taxon>
        <taxon>eudicotyledons</taxon>
        <taxon>Gunneridae</taxon>
        <taxon>Pentapetalae</taxon>
        <taxon>rosids</taxon>
        <taxon>malvids</taxon>
        <taxon>Brassicales</taxon>
        <taxon>Brassicaceae</taxon>
        <taxon>Camelineae</taxon>
        <taxon>Camelina</taxon>
    </lineage>
</organism>
<protein>
    <submittedName>
        <fullName evidence="3">F-box protein At1g33020</fullName>
    </submittedName>
</protein>
<proteinExistence type="predicted"/>
<evidence type="ECO:0000313" key="3">
    <source>
        <dbReference type="RefSeq" id="XP_019095769.1"/>
    </source>
</evidence>
<accession>A0ABM1R9T1</accession>
<dbReference type="Pfam" id="PF08268">
    <property type="entry name" value="FBA_3"/>
    <property type="match status" value="1"/>
</dbReference>
<sequence length="255" mass="29449">MPVICNPLTGRYVSLPKLRTNKQSRSFLGFDPVDKQYKVLLMNGIVNYETVHHILTLEAGIMRWRVIQCPFTHKPFGKGICINWVLYYLAEPTDKSSNVIVCFDVKSENFKFIKAKCFYQLVNYKGKLGGITLKYDNDSRQGAHGNVFRWPNLELPMWVLEDVETQKWSEFFFPFPDAGFYKHLSVLGVTATDDIVFSYIWTSNYYVYFSPEMNTLQRVSLGVGDEYGTVNVFVDHIEDLSVNILKSSIFDLRGL</sequence>
<dbReference type="PANTHER" id="PTHR31111:SF130">
    <property type="entry name" value="F-BOX ASSOCIATED UBIQUITINATION EFFECTOR FAMILY PROTEIN"/>
    <property type="match status" value="1"/>
</dbReference>
<evidence type="ECO:0000313" key="2">
    <source>
        <dbReference type="Proteomes" id="UP000694864"/>
    </source>
</evidence>
<evidence type="ECO:0000259" key="1">
    <source>
        <dbReference type="Pfam" id="PF08268"/>
    </source>
</evidence>
<dbReference type="InterPro" id="IPR017451">
    <property type="entry name" value="F-box-assoc_interact_dom"/>
</dbReference>
<gene>
    <name evidence="3" type="primary">LOC104778991</name>
</gene>
<dbReference type="InterPro" id="IPR013187">
    <property type="entry name" value="F-box-assoc_dom_typ3"/>
</dbReference>
<dbReference type="RefSeq" id="XP_019095769.1">
    <property type="nucleotide sequence ID" value="XM_019240224.1"/>
</dbReference>
<feature type="domain" description="F-box associated beta-propeller type 3" evidence="1">
    <location>
        <begin position="3"/>
        <end position="236"/>
    </location>
</feature>
<name>A0ABM1R9T1_CAMSA</name>
<keyword evidence="2" id="KW-1185">Reference proteome</keyword>
<reference evidence="2" key="1">
    <citation type="journal article" date="2014" name="Nat. Commun.">
        <title>The emerging biofuel crop Camelina sativa retains a highly undifferentiated hexaploid genome structure.</title>
        <authorList>
            <person name="Kagale S."/>
            <person name="Koh C."/>
            <person name="Nixon J."/>
            <person name="Bollina V."/>
            <person name="Clarke W.E."/>
            <person name="Tuteja R."/>
            <person name="Spillane C."/>
            <person name="Robinson S.J."/>
            <person name="Links M.G."/>
            <person name="Clarke C."/>
            <person name="Higgins E.E."/>
            <person name="Huebert T."/>
            <person name="Sharpe A.G."/>
            <person name="Parkin I.A."/>
        </authorList>
    </citation>
    <scope>NUCLEOTIDE SEQUENCE [LARGE SCALE GENOMIC DNA]</scope>
    <source>
        <strain evidence="2">cv. DH55</strain>
    </source>
</reference>
<dbReference type="Proteomes" id="UP000694864">
    <property type="component" value="Chromosome 3"/>
</dbReference>
<dbReference type="NCBIfam" id="TIGR01640">
    <property type="entry name" value="F_box_assoc_1"/>
    <property type="match status" value="1"/>
</dbReference>
<dbReference type="GeneID" id="104778991"/>
<dbReference type="PANTHER" id="PTHR31111">
    <property type="entry name" value="BNAA05G37150D PROTEIN-RELATED"/>
    <property type="match status" value="1"/>
</dbReference>